<dbReference type="RefSeq" id="WP_377046601.1">
    <property type="nucleotide sequence ID" value="NZ_JBHLUN010000017.1"/>
</dbReference>
<dbReference type="Gene3D" id="1.10.1530.10">
    <property type="match status" value="1"/>
</dbReference>
<keyword evidence="4" id="KW-1185">Reference proteome</keyword>
<comment type="similarity">
    <text evidence="1">Belongs to the LDH2/MDH2 oxidoreductase family.</text>
</comment>
<name>A0ABV6JYN9_9PROT</name>
<evidence type="ECO:0000256" key="2">
    <source>
        <dbReference type="ARBA" id="ARBA00023002"/>
    </source>
</evidence>
<dbReference type="SUPFAM" id="SSF89733">
    <property type="entry name" value="L-sulfolactate dehydrogenase-like"/>
    <property type="match status" value="1"/>
</dbReference>
<dbReference type="InterPro" id="IPR043143">
    <property type="entry name" value="Mal/L-sulf/L-lact_DH-like_NADP"/>
</dbReference>
<accession>A0ABV6JYN9</accession>
<keyword evidence="2" id="KW-0560">Oxidoreductase</keyword>
<dbReference type="Gene3D" id="3.30.1370.60">
    <property type="entry name" value="Hypothetical oxidoreductase yiak, domain 2"/>
    <property type="match status" value="1"/>
</dbReference>
<gene>
    <name evidence="3" type="ORF">ACFFGY_21570</name>
</gene>
<organism evidence="3 4">
    <name type="scientific">Roseomonas elaeocarpi</name>
    <dbReference type="NCBI Taxonomy" id="907779"/>
    <lineage>
        <taxon>Bacteria</taxon>
        <taxon>Pseudomonadati</taxon>
        <taxon>Pseudomonadota</taxon>
        <taxon>Alphaproteobacteria</taxon>
        <taxon>Acetobacterales</taxon>
        <taxon>Roseomonadaceae</taxon>
        <taxon>Roseomonas</taxon>
    </lineage>
</organism>
<dbReference type="InterPro" id="IPR003767">
    <property type="entry name" value="Malate/L-lactate_DH-like"/>
</dbReference>
<dbReference type="PANTHER" id="PTHR11091:SF0">
    <property type="entry name" value="MALATE DEHYDROGENASE"/>
    <property type="match status" value="1"/>
</dbReference>
<dbReference type="PANTHER" id="PTHR11091">
    <property type="entry name" value="OXIDOREDUCTASE-RELATED"/>
    <property type="match status" value="1"/>
</dbReference>
<evidence type="ECO:0000313" key="3">
    <source>
        <dbReference type="EMBL" id="MFC0410847.1"/>
    </source>
</evidence>
<evidence type="ECO:0000313" key="4">
    <source>
        <dbReference type="Proteomes" id="UP001589865"/>
    </source>
</evidence>
<comment type="caution">
    <text evidence="3">The sequence shown here is derived from an EMBL/GenBank/DDBJ whole genome shotgun (WGS) entry which is preliminary data.</text>
</comment>
<sequence length="360" mass="36950">MNAAAETTERHPPEALRDFAARIFAAAGMEAPKAAAMAEVLVEADLLGHTTHGLALLGRYLDEIAAGHMATGGMPEVLQDRGACVSWDGKRLPGMWLATEAISLALERVGTYGTVSIAIGNAHHLGCLAAYLPRVTERGCLLSIASSAPGVATVAPFGGRQGALSPAPVAFGFPTGGDPVLIDISASVTTNNMAARLVREGRRYPHPWLLDAEGRPSDDPAVMGAGGTILPAGGLDHGQKGYGWALIAEALSQGLSGHGRAEGPSSMTNAAFIQVIDPSAFAGAAAFTREADAITANCRRSSPRPGFEAVRLPGESGLRHRAAGREGLRLYAGVLADLRARAASLGVPVPAVLQPPGEAG</sequence>
<dbReference type="Pfam" id="PF02615">
    <property type="entry name" value="Ldh_2"/>
    <property type="match status" value="1"/>
</dbReference>
<protein>
    <submittedName>
        <fullName evidence="3">Ldh family oxidoreductase</fullName>
    </submittedName>
</protein>
<dbReference type="InterPro" id="IPR043144">
    <property type="entry name" value="Mal/L-sulf/L-lact_DH-like_ah"/>
</dbReference>
<dbReference type="InterPro" id="IPR036111">
    <property type="entry name" value="Mal/L-sulfo/L-lacto_DH-like_sf"/>
</dbReference>
<proteinExistence type="inferred from homology"/>
<dbReference type="Proteomes" id="UP001589865">
    <property type="component" value="Unassembled WGS sequence"/>
</dbReference>
<reference evidence="3 4" key="1">
    <citation type="submission" date="2024-09" db="EMBL/GenBank/DDBJ databases">
        <authorList>
            <person name="Sun Q."/>
            <person name="Mori K."/>
        </authorList>
    </citation>
    <scope>NUCLEOTIDE SEQUENCE [LARGE SCALE GENOMIC DNA]</scope>
    <source>
        <strain evidence="3 4">TBRC 5777</strain>
    </source>
</reference>
<dbReference type="EMBL" id="JBHLUN010000017">
    <property type="protein sequence ID" value="MFC0410847.1"/>
    <property type="molecule type" value="Genomic_DNA"/>
</dbReference>
<evidence type="ECO:0000256" key="1">
    <source>
        <dbReference type="ARBA" id="ARBA00006056"/>
    </source>
</evidence>